<dbReference type="RefSeq" id="WP_069670668.1">
    <property type="nucleotide sequence ID" value="NZ_MCBT01000016.1"/>
</dbReference>
<dbReference type="EMBL" id="MCBT01000016">
    <property type="protein sequence ID" value="OEG74728.1"/>
    <property type="molecule type" value="Genomic_DNA"/>
</dbReference>
<keyword evidence="1" id="KW-0732">Signal</keyword>
<name>A0A1E5IX46_SHECO</name>
<evidence type="ECO:0000313" key="2">
    <source>
        <dbReference type="EMBL" id="OEG74728.1"/>
    </source>
</evidence>
<dbReference type="NCBIfam" id="TIGR03509">
    <property type="entry name" value="OMP_MtrB_PioB"/>
    <property type="match status" value="1"/>
</dbReference>
<dbReference type="Proteomes" id="UP000095230">
    <property type="component" value="Unassembled WGS sequence"/>
</dbReference>
<proteinExistence type="predicted"/>
<dbReference type="AlphaFoldDB" id="A0A1E5IX46"/>
<dbReference type="Pfam" id="PF11854">
    <property type="entry name" value="MtrB_PioB"/>
    <property type="match status" value="1"/>
</dbReference>
<sequence length="703" mass="78614">MKKPITVTKLPLCLSALALAIASTMSYADGYGIQSANRDKLKLDAWECKRCTHTTGTKGDIGLGVAQNDGDDTHFGNTSGTDKDGTVVYVNANVNHKTNSGYRTDVDADRLGLDNGSASITTGRPGQYEIFAAYRGIARYDSNQALSPYQYQADQYQLPTQWQTGATTSQMSELSASLNANELAIKRDRYNLEGKYQGTFYKAEIGYQHEQREGKRAFSANLLTNSAMLAQQVDDSTDEVSAKLYFKGDNWLAGINAQLSEYKNDQQAVNWQSAFTPTFGAAYYGQSAVAPDNKAYRIAGHSQFSADGQQVIMHLGFTRMTQDQNYLPATINGPSPMLPAEDLTGQVDMIEMKLNYSGRVTREFSLRASYDYRDRDNKSELNAYPQVVTDSYYSGTATNLEYDRTKQQAKLGAKYRFTRATNLDVGYAYEHNNYSDLDRETLKESSLFARFNYRISSTWHLWLKAEAAERTGSDYLAVTTTASQSNPLMRKSYLADRERQRYGLYTSYSQGAFSVTANLHKQQDDYNDTLIGLTDINTQGYDLSIQYAVNADLHLNAYLNQDWRDSEQAGSSNFAGPNWFTNSEDNSTLVGAGIGYQNLMDKKLKLGLDYTYSDGQSDTEVSQGFSSPYGSYYSTQHNVNAFADYQMSETIGLRFDWIFEQYQDADWANNGLSVDSIPNVLTFGSLSHDYSAHYFGLTLSYKL</sequence>
<dbReference type="InterPro" id="IPR020016">
    <property type="entry name" value="Decahaem-assoc_OM_MtrB/PioB"/>
</dbReference>
<feature type="signal peptide" evidence="1">
    <location>
        <begin position="1"/>
        <end position="28"/>
    </location>
</feature>
<organism evidence="2 3">
    <name type="scientific">Shewanella colwelliana</name>
    <name type="common">Alteromonas colwelliana</name>
    <dbReference type="NCBI Taxonomy" id="23"/>
    <lineage>
        <taxon>Bacteria</taxon>
        <taxon>Pseudomonadati</taxon>
        <taxon>Pseudomonadota</taxon>
        <taxon>Gammaproteobacteria</taxon>
        <taxon>Alteromonadales</taxon>
        <taxon>Shewanellaceae</taxon>
        <taxon>Shewanella</taxon>
    </lineage>
</organism>
<evidence type="ECO:0008006" key="4">
    <source>
        <dbReference type="Google" id="ProtNLM"/>
    </source>
</evidence>
<accession>A0A1E5IX46</accession>
<dbReference type="STRING" id="23.BEL05_08050"/>
<gene>
    <name evidence="2" type="ORF">BEL05_08050</name>
</gene>
<evidence type="ECO:0000256" key="1">
    <source>
        <dbReference type="SAM" id="SignalP"/>
    </source>
</evidence>
<protein>
    <recommendedName>
        <fullName evidence="4">MtrB/PioB family decaheme-associated outer membrane protein</fullName>
    </recommendedName>
</protein>
<comment type="caution">
    <text evidence="2">The sequence shown here is derived from an EMBL/GenBank/DDBJ whole genome shotgun (WGS) entry which is preliminary data.</text>
</comment>
<feature type="chain" id="PRO_5009179303" description="MtrB/PioB family decaheme-associated outer membrane protein" evidence="1">
    <location>
        <begin position="29"/>
        <end position="703"/>
    </location>
</feature>
<dbReference type="SUPFAM" id="SSF56935">
    <property type="entry name" value="Porins"/>
    <property type="match status" value="1"/>
</dbReference>
<dbReference type="OrthoDB" id="9146719at2"/>
<evidence type="ECO:0000313" key="3">
    <source>
        <dbReference type="Proteomes" id="UP000095230"/>
    </source>
</evidence>
<reference evidence="2 3" key="1">
    <citation type="submission" date="2016-07" db="EMBL/GenBank/DDBJ databases">
        <title>Whole-genome of two Shewanella species isolated from a digestive organ of sea cucumber Apostichopus japonicus Selenka 1867.</title>
        <authorList>
            <person name="Hong H.-H."/>
            <person name="Choi H."/>
            <person name="Cheon S."/>
            <person name="Oh J.-S."/>
            <person name="Lee H.-G."/>
            <person name="Park C."/>
        </authorList>
    </citation>
    <scope>NUCLEOTIDE SEQUENCE [LARGE SCALE GENOMIC DNA]</scope>
    <source>
        <strain evidence="2 3">CSB03KR</strain>
    </source>
</reference>